<comment type="similarity">
    <text evidence="1">Belongs to the sigma-70 factor family. ECF subfamily.</text>
</comment>
<dbReference type="InterPro" id="IPR007627">
    <property type="entry name" value="RNA_pol_sigma70_r2"/>
</dbReference>
<dbReference type="Proteomes" id="UP000488299">
    <property type="component" value="Unassembled WGS sequence"/>
</dbReference>
<evidence type="ECO:0000256" key="1">
    <source>
        <dbReference type="ARBA" id="ARBA00010641"/>
    </source>
</evidence>
<dbReference type="GO" id="GO:0003677">
    <property type="term" value="F:DNA binding"/>
    <property type="evidence" value="ECO:0007669"/>
    <property type="project" value="InterPro"/>
</dbReference>
<dbReference type="RefSeq" id="WP_152125790.1">
    <property type="nucleotide sequence ID" value="NZ_WELI01000008.1"/>
</dbReference>
<accession>A0A7J5TW29</accession>
<dbReference type="Pfam" id="PF08281">
    <property type="entry name" value="Sigma70_r4_2"/>
    <property type="match status" value="1"/>
</dbReference>
<gene>
    <name evidence="7" type="ORF">F5984_18905</name>
</gene>
<dbReference type="Gene3D" id="1.10.10.10">
    <property type="entry name" value="Winged helix-like DNA-binding domain superfamily/Winged helix DNA-binding domain"/>
    <property type="match status" value="1"/>
</dbReference>
<proteinExistence type="inferred from homology"/>
<name>A0A7J5TW29_9BACT</name>
<evidence type="ECO:0000313" key="8">
    <source>
        <dbReference type="Proteomes" id="UP000488299"/>
    </source>
</evidence>
<dbReference type="InterPro" id="IPR013325">
    <property type="entry name" value="RNA_pol_sigma_r2"/>
</dbReference>
<evidence type="ECO:0000256" key="4">
    <source>
        <dbReference type="ARBA" id="ARBA00023163"/>
    </source>
</evidence>
<dbReference type="Gene3D" id="1.10.1740.10">
    <property type="match status" value="1"/>
</dbReference>
<comment type="caution">
    <text evidence="7">The sequence shown here is derived from an EMBL/GenBank/DDBJ whole genome shotgun (WGS) entry which is preliminary data.</text>
</comment>
<protein>
    <submittedName>
        <fullName evidence="7">Sigma-70 family RNA polymerase sigma factor</fullName>
    </submittedName>
</protein>
<dbReference type="GO" id="GO:0016987">
    <property type="term" value="F:sigma factor activity"/>
    <property type="evidence" value="ECO:0007669"/>
    <property type="project" value="UniProtKB-KW"/>
</dbReference>
<evidence type="ECO:0000259" key="6">
    <source>
        <dbReference type="Pfam" id="PF08281"/>
    </source>
</evidence>
<feature type="domain" description="RNA polymerase sigma-70 region 2" evidence="5">
    <location>
        <begin position="20"/>
        <end position="88"/>
    </location>
</feature>
<dbReference type="InterPro" id="IPR014284">
    <property type="entry name" value="RNA_pol_sigma-70_dom"/>
</dbReference>
<dbReference type="PANTHER" id="PTHR43133:SF46">
    <property type="entry name" value="RNA POLYMERASE SIGMA-70 FACTOR ECF SUBFAMILY"/>
    <property type="match status" value="1"/>
</dbReference>
<evidence type="ECO:0000256" key="2">
    <source>
        <dbReference type="ARBA" id="ARBA00023015"/>
    </source>
</evidence>
<dbReference type="Pfam" id="PF04542">
    <property type="entry name" value="Sigma70_r2"/>
    <property type="match status" value="1"/>
</dbReference>
<dbReference type="SUPFAM" id="SSF88946">
    <property type="entry name" value="Sigma2 domain of RNA polymerase sigma factors"/>
    <property type="match status" value="1"/>
</dbReference>
<keyword evidence="2" id="KW-0805">Transcription regulation</keyword>
<keyword evidence="4" id="KW-0804">Transcription</keyword>
<dbReference type="InterPro" id="IPR036388">
    <property type="entry name" value="WH-like_DNA-bd_sf"/>
</dbReference>
<organism evidence="7 8">
    <name type="scientific">Rudanella paleaurantiibacter</name>
    <dbReference type="NCBI Taxonomy" id="2614655"/>
    <lineage>
        <taxon>Bacteria</taxon>
        <taxon>Pseudomonadati</taxon>
        <taxon>Bacteroidota</taxon>
        <taxon>Cytophagia</taxon>
        <taxon>Cytophagales</taxon>
        <taxon>Cytophagaceae</taxon>
        <taxon>Rudanella</taxon>
    </lineage>
</organism>
<keyword evidence="8" id="KW-1185">Reference proteome</keyword>
<dbReference type="InterPro" id="IPR039425">
    <property type="entry name" value="RNA_pol_sigma-70-like"/>
</dbReference>
<evidence type="ECO:0000259" key="5">
    <source>
        <dbReference type="Pfam" id="PF04542"/>
    </source>
</evidence>
<evidence type="ECO:0000313" key="7">
    <source>
        <dbReference type="EMBL" id="KAB7728442.1"/>
    </source>
</evidence>
<dbReference type="EMBL" id="WELI01000008">
    <property type="protein sequence ID" value="KAB7728442.1"/>
    <property type="molecule type" value="Genomic_DNA"/>
</dbReference>
<dbReference type="SUPFAM" id="SSF88659">
    <property type="entry name" value="Sigma3 and sigma4 domains of RNA polymerase sigma factors"/>
    <property type="match status" value="1"/>
</dbReference>
<feature type="domain" description="RNA polymerase sigma factor 70 region 4 type 2" evidence="6">
    <location>
        <begin position="116"/>
        <end position="168"/>
    </location>
</feature>
<dbReference type="PANTHER" id="PTHR43133">
    <property type="entry name" value="RNA POLYMERASE ECF-TYPE SIGMA FACTO"/>
    <property type="match status" value="1"/>
</dbReference>
<dbReference type="AlphaFoldDB" id="A0A7J5TW29"/>
<dbReference type="CDD" id="cd06171">
    <property type="entry name" value="Sigma70_r4"/>
    <property type="match status" value="1"/>
</dbReference>
<sequence>MLQQLIEQCQLGNGFAQRRLYDQYANRLFRIGLRYVRHDADAEEVLMNAFLKIFRSLHGFVYRDDKALEAWMKRVVTNEALQFLRAKQVLPLLTEVDPDDPPVTQTDLPDAHLDAEQIYDLIRQLPPGYRTVFNLYAIDGYSHREIAEQLCISENTSKSQLSKARALLQSWLTTNGYEHESRRTS</sequence>
<keyword evidence="3" id="KW-0731">Sigma factor</keyword>
<dbReference type="GO" id="GO:0006352">
    <property type="term" value="P:DNA-templated transcription initiation"/>
    <property type="evidence" value="ECO:0007669"/>
    <property type="project" value="InterPro"/>
</dbReference>
<dbReference type="InterPro" id="IPR013324">
    <property type="entry name" value="RNA_pol_sigma_r3/r4-like"/>
</dbReference>
<dbReference type="InterPro" id="IPR013249">
    <property type="entry name" value="RNA_pol_sigma70_r4_t2"/>
</dbReference>
<evidence type="ECO:0000256" key="3">
    <source>
        <dbReference type="ARBA" id="ARBA00023082"/>
    </source>
</evidence>
<dbReference type="NCBIfam" id="TIGR02937">
    <property type="entry name" value="sigma70-ECF"/>
    <property type="match status" value="1"/>
</dbReference>
<reference evidence="7 8" key="1">
    <citation type="submission" date="2019-10" db="EMBL/GenBank/DDBJ databases">
        <title>Rudanella paleaurantiibacter sp. nov., isolated from sludge.</title>
        <authorList>
            <person name="Xu S.Q."/>
        </authorList>
    </citation>
    <scope>NUCLEOTIDE SEQUENCE [LARGE SCALE GENOMIC DNA]</scope>
    <source>
        <strain evidence="7 8">HX-22-17</strain>
    </source>
</reference>